<dbReference type="InterPro" id="IPR056002">
    <property type="entry name" value="DUF7580"/>
</dbReference>
<feature type="signal peptide" evidence="2">
    <location>
        <begin position="1"/>
        <end position="23"/>
    </location>
</feature>
<dbReference type="SUPFAM" id="SSF56112">
    <property type="entry name" value="Protein kinase-like (PK-like)"/>
    <property type="match status" value="1"/>
</dbReference>
<dbReference type="AlphaFoldDB" id="A0A9P8LAS9"/>
<dbReference type="Gene3D" id="1.20.120.1020">
    <property type="entry name" value="Prion-inhibition and propagation, HeLo domain"/>
    <property type="match status" value="1"/>
</dbReference>
<gene>
    <name evidence="4" type="ORF">GP486_004597</name>
</gene>
<keyword evidence="2" id="KW-0732">Signal</keyword>
<dbReference type="InterPro" id="IPR029498">
    <property type="entry name" value="HeLo_dom"/>
</dbReference>
<dbReference type="Pfam" id="PF14479">
    <property type="entry name" value="HeLo"/>
    <property type="match status" value="1"/>
</dbReference>
<evidence type="ECO:0000313" key="4">
    <source>
        <dbReference type="EMBL" id="KAH0558759.1"/>
    </source>
</evidence>
<dbReference type="Proteomes" id="UP000750711">
    <property type="component" value="Unassembled WGS sequence"/>
</dbReference>
<feature type="compositionally biased region" description="Pro residues" evidence="1">
    <location>
        <begin position="446"/>
        <end position="459"/>
    </location>
</feature>
<evidence type="ECO:0000256" key="2">
    <source>
        <dbReference type="SAM" id="SignalP"/>
    </source>
</evidence>
<protein>
    <recommendedName>
        <fullName evidence="3">Protein kinase domain-containing protein</fullName>
    </recommendedName>
</protein>
<dbReference type="InterPro" id="IPR038305">
    <property type="entry name" value="HeLo_sf"/>
</dbReference>
<dbReference type="InterPro" id="IPR011009">
    <property type="entry name" value="Kinase-like_dom_sf"/>
</dbReference>
<comment type="caution">
    <text evidence="4">The sequence shown here is derived from an EMBL/GenBank/DDBJ whole genome shotgun (WGS) entry which is preliminary data.</text>
</comment>
<evidence type="ECO:0000259" key="3">
    <source>
        <dbReference type="PROSITE" id="PS50011"/>
    </source>
</evidence>
<dbReference type="GO" id="GO:0005524">
    <property type="term" value="F:ATP binding"/>
    <property type="evidence" value="ECO:0007669"/>
    <property type="project" value="InterPro"/>
</dbReference>
<dbReference type="PROSITE" id="PS50011">
    <property type="entry name" value="PROTEIN_KINASE_DOM"/>
    <property type="match status" value="1"/>
</dbReference>
<organism evidence="4 5">
    <name type="scientific">Trichoglossum hirsutum</name>
    <dbReference type="NCBI Taxonomy" id="265104"/>
    <lineage>
        <taxon>Eukaryota</taxon>
        <taxon>Fungi</taxon>
        <taxon>Dikarya</taxon>
        <taxon>Ascomycota</taxon>
        <taxon>Pezizomycotina</taxon>
        <taxon>Geoglossomycetes</taxon>
        <taxon>Geoglossales</taxon>
        <taxon>Geoglossaceae</taxon>
        <taxon>Trichoglossum</taxon>
    </lineage>
</organism>
<dbReference type="GO" id="GO:0004672">
    <property type="term" value="F:protein kinase activity"/>
    <property type="evidence" value="ECO:0007669"/>
    <property type="project" value="InterPro"/>
</dbReference>
<evidence type="ECO:0000313" key="5">
    <source>
        <dbReference type="Proteomes" id="UP000750711"/>
    </source>
</evidence>
<reference evidence="4" key="1">
    <citation type="submission" date="2021-03" db="EMBL/GenBank/DDBJ databases">
        <title>Comparative genomics and phylogenomic investigation of the class Geoglossomycetes provide insights into ecological specialization and systematics.</title>
        <authorList>
            <person name="Melie T."/>
            <person name="Pirro S."/>
            <person name="Miller A.N."/>
            <person name="Quandt A."/>
        </authorList>
    </citation>
    <scope>NUCLEOTIDE SEQUENCE</scope>
    <source>
        <strain evidence="4">CAQ_001_2017</strain>
    </source>
</reference>
<sequence length="564" mass="62427">MESVGIVLGVVSLLAGFKGAVDGYNLIADISTAFEGASFLIVKLKVENERLRIWGDYYGFNDTEKCARLKGVSKTAQSLIFYILMEMKMVTTDVDKLVKKYGLKIVQVEKDIGNDPDLYQSAWSESTYVKDSAKLQAAMDRKGLGIRKSIRWTITEGPKFEKLVDRLEYLNDSLERVVPRSDLEMLALGLSSYILPFQNTNNSLATIQQSSQKLLASCATMKHIKLTTAKIPAAVTTIADGEVDQGTPLPNSTAIRVPATWTRPSDSNLLEVFIEWQEINRKLGQTDRHLVYSRIQNLASILAVPKPSLFCLLPCLGLVEDSNYAKQYTGHKRVGYVFQYPEDTSSDTPPVTLEDLIRSASTTKDKSKKYAPLGDRFRLAQSLASALLLLHSSKWLHRNLRSSNILLFTTKSSQSASTPSIRSPYLSGFEFARPDQSDEPSLQRPQAPPNPASGPPPADPYLHPTIASPTPARSSRLTDIYALGVLLFEIGIWRPVSSYAQPTAEGTRNLLLHNVSLLLHGSMGEVYANVVLRCLSDFGSDAEGDALDKEFWKKVVRELDGCRA</sequence>
<accession>A0A9P8LAS9</accession>
<dbReference type="PANTHER" id="PTHR37542:SF1">
    <property type="entry name" value="PRION-INHIBITION AND PROPAGATION HELO DOMAIN-CONTAINING PROTEIN"/>
    <property type="match status" value="1"/>
</dbReference>
<dbReference type="PANTHER" id="PTHR37542">
    <property type="entry name" value="HELO DOMAIN-CONTAINING PROTEIN-RELATED"/>
    <property type="match status" value="1"/>
</dbReference>
<dbReference type="Gene3D" id="1.10.510.10">
    <property type="entry name" value="Transferase(Phosphotransferase) domain 1"/>
    <property type="match status" value="1"/>
</dbReference>
<proteinExistence type="predicted"/>
<name>A0A9P8LAS9_9PEZI</name>
<dbReference type="InterPro" id="IPR000719">
    <property type="entry name" value="Prot_kinase_dom"/>
</dbReference>
<evidence type="ECO:0000256" key="1">
    <source>
        <dbReference type="SAM" id="MobiDB-lite"/>
    </source>
</evidence>
<feature type="domain" description="Protein kinase" evidence="3">
    <location>
        <begin position="180"/>
        <end position="564"/>
    </location>
</feature>
<keyword evidence="5" id="KW-1185">Reference proteome</keyword>
<feature type="chain" id="PRO_5040308568" description="Protein kinase domain-containing protein" evidence="2">
    <location>
        <begin position="24"/>
        <end position="564"/>
    </location>
</feature>
<dbReference type="Pfam" id="PF24476">
    <property type="entry name" value="DUF7580"/>
    <property type="match status" value="1"/>
</dbReference>
<dbReference type="EMBL" id="JAGHQM010000746">
    <property type="protein sequence ID" value="KAH0558759.1"/>
    <property type="molecule type" value="Genomic_DNA"/>
</dbReference>
<feature type="region of interest" description="Disordered" evidence="1">
    <location>
        <begin position="432"/>
        <end position="470"/>
    </location>
</feature>